<keyword evidence="5" id="KW-0464">Manganese</keyword>
<proteinExistence type="predicted"/>
<reference evidence="7 8" key="1">
    <citation type="journal article" date="2015" name="Genome Announc.">
        <title>Expanding the biotechnology potential of lactobacilli through comparative genomics of 213 strains and associated genera.</title>
        <authorList>
            <person name="Sun Z."/>
            <person name="Harris H.M."/>
            <person name="McCann A."/>
            <person name="Guo C."/>
            <person name="Argimon S."/>
            <person name="Zhang W."/>
            <person name="Yang X."/>
            <person name="Jeffery I.B."/>
            <person name="Cooney J.C."/>
            <person name="Kagawa T.F."/>
            <person name="Liu W."/>
            <person name="Song Y."/>
            <person name="Salvetti E."/>
            <person name="Wrobel A."/>
            <person name="Rasinkangas P."/>
            <person name="Parkhill J."/>
            <person name="Rea M.C."/>
            <person name="O'Sullivan O."/>
            <person name="Ritari J."/>
            <person name="Douillard F.P."/>
            <person name="Paul Ross R."/>
            <person name="Yang R."/>
            <person name="Briner A.E."/>
            <person name="Felis G.E."/>
            <person name="de Vos W.M."/>
            <person name="Barrangou R."/>
            <person name="Klaenhammer T.R."/>
            <person name="Caufield P.W."/>
            <person name="Cui Y."/>
            <person name="Zhang H."/>
            <person name="O'Toole P.W."/>
        </authorList>
    </citation>
    <scope>NUCLEOTIDE SEQUENCE [LARGE SCALE GENOMIC DNA]</scope>
    <source>
        <strain evidence="7 8">DSM 20253</strain>
    </source>
</reference>
<evidence type="ECO:0000313" key="8">
    <source>
        <dbReference type="Proteomes" id="UP000051638"/>
    </source>
</evidence>
<dbReference type="SUPFAM" id="SSF55031">
    <property type="entry name" value="Bacterial exopeptidase dimerisation domain"/>
    <property type="match status" value="1"/>
</dbReference>
<dbReference type="InterPro" id="IPR011650">
    <property type="entry name" value="Peptidase_M20_dimer"/>
</dbReference>
<gene>
    <name evidence="7" type="ORF">FC24_GL000336</name>
</gene>
<dbReference type="PATRIC" id="fig|1423796.3.peg.348"/>
<dbReference type="GO" id="GO:0050118">
    <property type="term" value="F:N-acetyldiaminopimelate deacetylase activity"/>
    <property type="evidence" value="ECO:0007669"/>
    <property type="project" value="UniProtKB-ARBA"/>
</dbReference>
<organism evidence="7 8">
    <name type="scientific">Loigolactobacillus rennini DSM 20253</name>
    <dbReference type="NCBI Taxonomy" id="1423796"/>
    <lineage>
        <taxon>Bacteria</taxon>
        <taxon>Bacillati</taxon>
        <taxon>Bacillota</taxon>
        <taxon>Bacilli</taxon>
        <taxon>Lactobacillales</taxon>
        <taxon>Lactobacillaceae</taxon>
        <taxon>Loigolactobacillus</taxon>
    </lineage>
</organism>
<evidence type="ECO:0000259" key="6">
    <source>
        <dbReference type="Pfam" id="PF07687"/>
    </source>
</evidence>
<keyword evidence="8" id="KW-1185">Reference proteome</keyword>
<keyword evidence="5" id="KW-0479">Metal-binding</keyword>
<dbReference type="EMBL" id="AYYI01000015">
    <property type="protein sequence ID" value="KRM99372.1"/>
    <property type="molecule type" value="Genomic_DNA"/>
</dbReference>
<dbReference type="FunFam" id="3.30.70.360:FF:000001">
    <property type="entry name" value="N-acetyldiaminopimelate deacetylase"/>
    <property type="match status" value="1"/>
</dbReference>
<dbReference type="NCBIfam" id="TIGR01891">
    <property type="entry name" value="amidohydrolases"/>
    <property type="match status" value="1"/>
</dbReference>
<dbReference type="GO" id="GO:0046872">
    <property type="term" value="F:metal ion binding"/>
    <property type="evidence" value="ECO:0007669"/>
    <property type="project" value="UniProtKB-KW"/>
</dbReference>
<dbReference type="Gene3D" id="3.30.70.360">
    <property type="match status" value="1"/>
</dbReference>
<dbReference type="InterPro" id="IPR017439">
    <property type="entry name" value="Amidohydrolase"/>
</dbReference>
<evidence type="ECO:0000256" key="1">
    <source>
        <dbReference type="ARBA" id="ARBA00022605"/>
    </source>
</evidence>
<keyword evidence="4" id="KW-0457">Lysine biosynthesis</keyword>
<dbReference type="InterPro" id="IPR036264">
    <property type="entry name" value="Bact_exopeptidase_dim_dom"/>
</dbReference>
<dbReference type="PANTHER" id="PTHR11014:SF63">
    <property type="entry name" value="METALLOPEPTIDASE, PUTATIVE (AFU_ORTHOLOGUE AFUA_6G09600)-RELATED"/>
    <property type="match status" value="1"/>
</dbReference>
<sequence>MIMSLETKLMQRLQAAEKEMISIRRHLHRHPEISFHEKETAHYIKQFYQGLDCQVRDCGTGYGIIVDIIGGHSGPKIALRADFDALAIQEDNDLPFKSVNPGAMHACGHDAHTAYLLVLAKQLIALKADLHGSVRILHQPAEEVAPGGALSMIKAGCLTNVDRVLGLHVMSSIPTGTIGYHQGETQTGRSNFTVKFIGKGGHASMPQLANDAIVAGSYFVTLLQTVVARRLDPFATASVTIGSFDGAGTFNAIKAAVTLKGDVRVMQESTRQLVHQQIEQIIRGVETTFNVHADLDYDDNYPVLYNEPQLTQKVVAAIQHAAIPEIKHITDCGPQDPSEDFAYYAQKRPSCFFYVGCMPDDQQNHPHHSPNFLLNEAALLIAAKAAGTAVLNLLAPEN</sequence>
<feature type="binding site" evidence="5">
    <location>
        <position position="109"/>
    </location>
    <ligand>
        <name>Mn(2+)</name>
        <dbReference type="ChEBI" id="CHEBI:29035"/>
        <label>2</label>
    </ligand>
</feature>
<feature type="binding site" evidence="5">
    <location>
        <position position="368"/>
    </location>
    <ligand>
        <name>Mn(2+)</name>
        <dbReference type="ChEBI" id="CHEBI:29035"/>
        <label>2</label>
    </ligand>
</feature>
<dbReference type="Gene3D" id="3.40.630.10">
    <property type="entry name" value="Zn peptidases"/>
    <property type="match status" value="1"/>
</dbReference>
<dbReference type="Proteomes" id="UP000051638">
    <property type="component" value="Unassembled WGS sequence"/>
</dbReference>
<feature type="domain" description="Peptidase M20 dimerisation" evidence="6">
    <location>
        <begin position="188"/>
        <end position="283"/>
    </location>
</feature>
<evidence type="ECO:0000256" key="4">
    <source>
        <dbReference type="ARBA" id="ARBA00023154"/>
    </source>
</evidence>
<dbReference type="InterPro" id="IPR002933">
    <property type="entry name" value="Peptidase_M20"/>
</dbReference>
<accession>A0A0R2DH42</accession>
<keyword evidence="2" id="KW-0378">Hydrolase</keyword>
<dbReference type="SUPFAM" id="SSF53187">
    <property type="entry name" value="Zn-dependent exopeptidases"/>
    <property type="match status" value="1"/>
</dbReference>
<keyword evidence="3" id="KW-0220">Diaminopimelate biosynthesis</keyword>
<dbReference type="Pfam" id="PF07687">
    <property type="entry name" value="M20_dimer"/>
    <property type="match status" value="1"/>
</dbReference>
<evidence type="ECO:0000256" key="5">
    <source>
        <dbReference type="PIRSR" id="PIRSR005962-1"/>
    </source>
</evidence>
<dbReference type="GO" id="GO:0019877">
    <property type="term" value="P:diaminopimelate biosynthetic process"/>
    <property type="evidence" value="ECO:0007669"/>
    <property type="project" value="UniProtKB-KW"/>
</dbReference>
<evidence type="ECO:0000256" key="2">
    <source>
        <dbReference type="ARBA" id="ARBA00022801"/>
    </source>
</evidence>
<evidence type="ECO:0000313" key="7">
    <source>
        <dbReference type="EMBL" id="KRM99372.1"/>
    </source>
</evidence>
<protein>
    <submittedName>
        <fullName evidence="7">Aminoacylase</fullName>
    </submittedName>
</protein>
<keyword evidence="1" id="KW-0028">Amino-acid biosynthesis</keyword>
<dbReference type="Pfam" id="PF01546">
    <property type="entry name" value="Peptidase_M20"/>
    <property type="match status" value="1"/>
</dbReference>
<comment type="caution">
    <text evidence="7">The sequence shown here is derived from an EMBL/GenBank/DDBJ whole genome shotgun (WGS) entry which is preliminary data.</text>
</comment>
<dbReference type="GO" id="GO:0009085">
    <property type="term" value="P:lysine biosynthetic process"/>
    <property type="evidence" value="ECO:0007669"/>
    <property type="project" value="UniProtKB-KW"/>
</dbReference>
<dbReference type="STRING" id="1423796.FC24_GL000336"/>
<evidence type="ECO:0000256" key="3">
    <source>
        <dbReference type="ARBA" id="ARBA00022915"/>
    </source>
</evidence>
<dbReference type="PANTHER" id="PTHR11014">
    <property type="entry name" value="PEPTIDASE M20 FAMILY MEMBER"/>
    <property type="match status" value="1"/>
</dbReference>
<dbReference type="PIRSF" id="PIRSF005962">
    <property type="entry name" value="Pept_M20D_amidohydro"/>
    <property type="match status" value="1"/>
</dbReference>
<feature type="binding site" evidence="5">
    <location>
        <position position="107"/>
    </location>
    <ligand>
        <name>Mn(2+)</name>
        <dbReference type="ChEBI" id="CHEBI:29035"/>
        <label>2</label>
    </ligand>
</feature>
<name>A0A0R2DH42_9LACO</name>
<feature type="binding site" evidence="5">
    <location>
        <position position="168"/>
    </location>
    <ligand>
        <name>Mn(2+)</name>
        <dbReference type="ChEBI" id="CHEBI:29035"/>
        <label>2</label>
    </ligand>
</feature>
<feature type="binding site" evidence="5">
    <location>
        <position position="143"/>
    </location>
    <ligand>
        <name>Mn(2+)</name>
        <dbReference type="ChEBI" id="CHEBI:29035"/>
        <label>2</label>
    </ligand>
</feature>
<dbReference type="AlphaFoldDB" id="A0A0R2DH42"/>
<comment type="cofactor">
    <cofactor evidence="5">
        <name>Mn(2+)</name>
        <dbReference type="ChEBI" id="CHEBI:29035"/>
    </cofactor>
    <text evidence="5">The Mn(2+) ion enhances activity.</text>
</comment>